<organism evidence="6 7">
    <name type="scientific">Perilla frutescens var. hirtella</name>
    <name type="common">Perilla citriodora</name>
    <name type="synonym">Perilla setoyensis</name>
    <dbReference type="NCBI Taxonomy" id="608512"/>
    <lineage>
        <taxon>Eukaryota</taxon>
        <taxon>Viridiplantae</taxon>
        <taxon>Streptophyta</taxon>
        <taxon>Embryophyta</taxon>
        <taxon>Tracheophyta</taxon>
        <taxon>Spermatophyta</taxon>
        <taxon>Magnoliopsida</taxon>
        <taxon>eudicotyledons</taxon>
        <taxon>Gunneridae</taxon>
        <taxon>Pentapetalae</taxon>
        <taxon>asterids</taxon>
        <taxon>lamiids</taxon>
        <taxon>Lamiales</taxon>
        <taxon>Lamiaceae</taxon>
        <taxon>Nepetoideae</taxon>
        <taxon>Elsholtzieae</taxon>
        <taxon>Perilla</taxon>
    </lineage>
</organism>
<dbReference type="PROSITE" id="PS50096">
    <property type="entry name" value="IQ"/>
    <property type="match status" value="2"/>
</dbReference>
<comment type="similarity">
    <text evidence="2">Belongs to the IQD family.</text>
</comment>
<comment type="caution">
    <text evidence="6">The sequence shown here is derived from an EMBL/GenBank/DDBJ whole genome shotgun (WGS) entry which is preliminary data.</text>
</comment>
<dbReference type="GO" id="GO:0005516">
    <property type="term" value="F:calmodulin binding"/>
    <property type="evidence" value="ECO:0007669"/>
    <property type="project" value="UniProtKB-KW"/>
</dbReference>
<dbReference type="InterPro" id="IPR000048">
    <property type="entry name" value="IQ_motif_EF-hand-BS"/>
</dbReference>
<evidence type="ECO:0000259" key="5">
    <source>
        <dbReference type="Pfam" id="PF13178"/>
    </source>
</evidence>
<proteinExistence type="inferred from homology"/>
<keyword evidence="7" id="KW-1185">Reference proteome</keyword>
<dbReference type="Pfam" id="PF13178">
    <property type="entry name" value="DUF4005"/>
    <property type="match status" value="1"/>
</dbReference>
<dbReference type="Gene3D" id="1.20.5.190">
    <property type="match status" value="1"/>
</dbReference>
<dbReference type="AlphaFoldDB" id="A0AAD4JF09"/>
<keyword evidence="1" id="KW-0112">Calmodulin-binding</keyword>
<feature type="region of interest" description="Disordered" evidence="4">
    <location>
        <begin position="226"/>
        <end position="262"/>
    </location>
</feature>
<dbReference type="InterPro" id="IPR025064">
    <property type="entry name" value="DUF4005"/>
</dbReference>
<gene>
    <name evidence="6" type="ORF">C2S53_010947</name>
</gene>
<dbReference type="SMART" id="SM00015">
    <property type="entry name" value="IQ"/>
    <property type="match status" value="2"/>
</dbReference>
<dbReference type="PANTHER" id="PTHR32295:SF212">
    <property type="entry name" value="CALMODULIN BINDING PROTEIN-RELATED"/>
    <property type="match status" value="1"/>
</dbReference>
<name>A0AAD4JF09_PERFH</name>
<dbReference type="Pfam" id="PF00612">
    <property type="entry name" value="IQ"/>
    <property type="match status" value="2"/>
</dbReference>
<evidence type="ECO:0000313" key="7">
    <source>
        <dbReference type="Proteomes" id="UP001190926"/>
    </source>
</evidence>
<feature type="domain" description="DUF4005" evidence="5">
    <location>
        <begin position="325"/>
        <end position="369"/>
    </location>
</feature>
<evidence type="ECO:0000256" key="1">
    <source>
        <dbReference type="ARBA" id="ARBA00022860"/>
    </source>
</evidence>
<feature type="compositionally biased region" description="Basic and acidic residues" evidence="4">
    <location>
        <begin position="226"/>
        <end position="255"/>
    </location>
</feature>
<comment type="subunit">
    <text evidence="3">Binds to multiple calmodulin (CaM) in the presence of Ca(2+) and CaM-like proteins.</text>
</comment>
<reference evidence="6 7" key="1">
    <citation type="journal article" date="2021" name="Nat. Commun.">
        <title>Incipient diploidization of the medicinal plant Perilla within 10,000 years.</title>
        <authorList>
            <person name="Zhang Y."/>
            <person name="Shen Q."/>
            <person name="Leng L."/>
            <person name="Zhang D."/>
            <person name="Chen S."/>
            <person name="Shi Y."/>
            <person name="Ning Z."/>
            <person name="Chen S."/>
        </authorList>
    </citation>
    <scope>NUCLEOTIDE SEQUENCE [LARGE SCALE GENOMIC DNA]</scope>
    <source>
        <strain evidence="7">cv. PC099</strain>
    </source>
</reference>
<accession>A0AAD4JF09</accession>
<evidence type="ECO:0000313" key="6">
    <source>
        <dbReference type="EMBL" id="KAH6832603.1"/>
    </source>
</evidence>
<dbReference type="EMBL" id="SDAM02000068">
    <property type="protein sequence ID" value="KAH6832603.1"/>
    <property type="molecule type" value="Genomic_DNA"/>
</dbReference>
<dbReference type="CDD" id="cd23767">
    <property type="entry name" value="IQCD"/>
    <property type="match status" value="1"/>
</dbReference>
<evidence type="ECO:0000256" key="2">
    <source>
        <dbReference type="ARBA" id="ARBA00024341"/>
    </source>
</evidence>
<evidence type="ECO:0000256" key="4">
    <source>
        <dbReference type="SAM" id="MobiDB-lite"/>
    </source>
</evidence>
<dbReference type="PANTHER" id="PTHR32295">
    <property type="entry name" value="IQ-DOMAIN 5-RELATED"/>
    <property type="match status" value="1"/>
</dbReference>
<evidence type="ECO:0000256" key="3">
    <source>
        <dbReference type="ARBA" id="ARBA00024378"/>
    </source>
</evidence>
<sequence length="413" mass="47475">MGKKKCWFTYVKRLFIPEPKPKSEEKSKKWRWLFKRFKFRQHPAIEGPEKALNEATEEQRKHALAVAIATAAAAEAAVAAANAAAEVVRLTNIPHGLRLKNHHAAAIRIQSSYRGHLARKALSALKGLVKLQAVIRGELVRRSVVKKLPSMAEFRRKRVPTLLEYLNQSEKNSNRHSVSRKEGIMSEEVKKLQCSTERRWDLSLIPKDGMEALYLQKQEAIAKRERMKQYSFSHRERRNDESLQEELMRQKESRKSSSRLDQYVEVVEPRQHAEKEKLMRPFSFSHSNSITVDASGLGQLRLRTACKQERMEELNSPFSQPRRSFCHVKHRSIGDDGSLPGSPVFPAYMAATASAKARSRSLSTPKQRLRLYETYSGDHSPYNLRLFFNGKITRNNKRNTISQHISSAFETLN</sequence>
<protein>
    <recommendedName>
        <fullName evidence="5">DUF4005 domain-containing protein</fullName>
    </recommendedName>
</protein>
<dbReference type="Proteomes" id="UP001190926">
    <property type="component" value="Unassembled WGS sequence"/>
</dbReference>